<dbReference type="GO" id="GO:0031201">
    <property type="term" value="C:SNARE complex"/>
    <property type="evidence" value="ECO:0007669"/>
    <property type="project" value="TreeGrafter"/>
</dbReference>
<evidence type="ECO:0000256" key="6">
    <source>
        <dbReference type="ARBA" id="ARBA00022490"/>
    </source>
</evidence>
<dbReference type="InterPro" id="IPR000664">
    <property type="entry name" value="Lethal2_giant"/>
</dbReference>
<evidence type="ECO:0000256" key="13">
    <source>
        <dbReference type="SAM" id="MobiDB-lite"/>
    </source>
</evidence>
<proteinExistence type="inferred from homology"/>
<evidence type="ECO:0000259" key="14">
    <source>
        <dbReference type="PROSITE" id="PS50892"/>
    </source>
</evidence>
<evidence type="ECO:0000256" key="4">
    <source>
        <dbReference type="ARBA" id="ARBA00022475"/>
    </source>
</evidence>
<dbReference type="PROSITE" id="PS50892">
    <property type="entry name" value="V_SNARE"/>
    <property type="match status" value="1"/>
</dbReference>
<comment type="subcellular location">
    <subcellularLocation>
        <location evidence="1">Cell membrane</location>
        <topology evidence="1">Peripheral membrane protein</topology>
    </subcellularLocation>
    <subcellularLocation>
        <location evidence="2">Cytoplasm</location>
    </subcellularLocation>
</comment>
<evidence type="ECO:0000256" key="5">
    <source>
        <dbReference type="ARBA" id="ARBA00022483"/>
    </source>
</evidence>
<keyword evidence="16" id="KW-1185">Reference proteome</keyword>
<evidence type="ECO:0000256" key="12">
    <source>
        <dbReference type="PROSITE-ProRule" id="PRU00290"/>
    </source>
</evidence>
<organism evidence="15 16">
    <name type="scientific">Clytia hemisphaerica</name>
    <dbReference type="NCBI Taxonomy" id="252671"/>
    <lineage>
        <taxon>Eukaryota</taxon>
        <taxon>Metazoa</taxon>
        <taxon>Cnidaria</taxon>
        <taxon>Hydrozoa</taxon>
        <taxon>Hydroidolina</taxon>
        <taxon>Leptothecata</taxon>
        <taxon>Obeliida</taxon>
        <taxon>Clytiidae</taxon>
        <taxon>Clytia</taxon>
    </lineage>
</organism>
<feature type="compositionally biased region" description="Polar residues" evidence="13">
    <location>
        <begin position="685"/>
        <end position="697"/>
    </location>
</feature>
<feature type="compositionally biased region" description="Basic and acidic residues" evidence="13">
    <location>
        <begin position="698"/>
        <end position="710"/>
    </location>
</feature>
<keyword evidence="10" id="KW-0472">Membrane</keyword>
<keyword evidence="12" id="KW-0175">Coiled coil</keyword>
<dbReference type="InterPro" id="IPR013905">
    <property type="entry name" value="Lgl_C_dom"/>
</dbReference>
<evidence type="ECO:0000313" key="15">
    <source>
        <dbReference type="EnsemblMetazoa" id="CLYHEMP019173.1"/>
    </source>
</evidence>
<dbReference type="GO" id="GO:0019905">
    <property type="term" value="F:syntaxin binding"/>
    <property type="evidence" value="ECO:0007669"/>
    <property type="project" value="TreeGrafter"/>
</dbReference>
<keyword evidence="8 11" id="KW-0853">WD repeat</keyword>
<keyword evidence="9" id="KW-0677">Repeat</keyword>
<dbReference type="Gene3D" id="1.20.5.110">
    <property type="match status" value="1"/>
</dbReference>
<dbReference type="Pfam" id="PF00957">
    <property type="entry name" value="Synaptobrevin"/>
    <property type="match status" value="1"/>
</dbReference>
<dbReference type="GO" id="GO:0005096">
    <property type="term" value="F:GTPase activator activity"/>
    <property type="evidence" value="ECO:0007669"/>
    <property type="project" value="TreeGrafter"/>
</dbReference>
<evidence type="ECO:0000256" key="11">
    <source>
        <dbReference type="PROSITE-ProRule" id="PRU00221"/>
    </source>
</evidence>
<dbReference type="RefSeq" id="XP_066914051.1">
    <property type="nucleotide sequence ID" value="XM_067057950.1"/>
</dbReference>
<evidence type="ECO:0000256" key="2">
    <source>
        <dbReference type="ARBA" id="ARBA00004496"/>
    </source>
</evidence>
<dbReference type="Gene3D" id="2.130.10.10">
    <property type="entry name" value="YVTN repeat-like/Quinoprotein amine dehydrogenase"/>
    <property type="match status" value="3"/>
</dbReference>
<feature type="compositionally biased region" description="Polar residues" evidence="13">
    <location>
        <begin position="742"/>
        <end position="759"/>
    </location>
</feature>
<comment type="similarity">
    <text evidence="3">Belongs to the WD repeat L(2)GL family.</text>
</comment>
<dbReference type="Proteomes" id="UP000594262">
    <property type="component" value="Unplaced"/>
</dbReference>
<dbReference type="Pfam" id="PF08366">
    <property type="entry name" value="LLGL"/>
    <property type="match status" value="1"/>
</dbReference>
<dbReference type="GO" id="GO:0045159">
    <property type="term" value="F:myosin II binding"/>
    <property type="evidence" value="ECO:0007669"/>
    <property type="project" value="TreeGrafter"/>
</dbReference>
<keyword evidence="7" id="KW-0597">Phosphoprotein</keyword>
<feature type="repeat" description="WD" evidence="11">
    <location>
        <begin position="229"/>
        <end position="270"/>
    </location>
</feature>
<feature type="domain" description="V-SNARE coiled-coil homology" evidence="14">
    <location>
        <begin position="1052"/>
        <end position="1116"/>
    </location>
</feature>
<dbReference type="PANTHER" id="PTHR10241">
    <property type="entry name" value="LETHAL 2 GIANT LARVAE PROTEIN"/>
    <property type="match status" value="1"/>
</dbReference>
<dbReference type="EnsemblMetazoa" id="CLYHEMT019173.1">
    <property type="protein sequence ID" value="CLYHEMP019173.1"/>
    <property type="gene ID" value="CLYHEMG019173"/>
</dbReference>
<evidence type="ECO:0000256" key="7">
    <source>
        <dbReference type="ARBA" id="ARBA00022553"/>
    </source>
</evidence>
<name>A0A7M5X8U8_9CNID</name>
<dbReference type="FunFam" id="2.130.10.10:FF:000521">
    <property type="entry name" value="syntaxin-binding protein 5-like isoform X1"/>
    <property type="match status" value="1"/>
</dbReference>
<dbReference type="InterPro" id="IPR013577">
    <property type="entry name" value="LLGL2"/>
</dbReference>
<dbReference type="PROSITE" id="PS50082">
    <property type="entry name" value="WD_REPEATS_2"/>
    <property type="match status" value="2"/>
</dbReference>
<keyword evidence="5" id="KW-0268">Exocytosis</keyword>
<sequence length="1117" mass="123848">MKKFAGIRRIVDQLQTNTQTDGPTEPEPDINDRLTGDKFTLSKVARYGFPYHPTCLAIDSVQKLLAIGTATGAIRICGRPGVECHVYHETNVSVTHLQFLINEGGLVSVCNDASLHIWSLRQKQPALIQSLNFKKEKITAIHNPFLSKWLYVGTERGNTYMVHVESFKVSGYVISWNHVIDVSCKTHPGPVTQIQSNPQDSNKLLLNFESGVCVVWDLRSKKIFQSYSLEQSSQYVTCATWHMEGRQFMTGHWDGSLSTWNYKNGKKPEEKQMPHATNKTGGNHNTTICCPILKLEWLASKQGELPITIFSGGMPYGNKNKGLTVMKGRSKSLLLSEQVIDFQCLLGSPWPTEHPDPQALVVLLRNEIVIFDLVGPVSPAPSWFSLPYTFDIHESPVTCISFLPECPNDLVMALHLMVTQKENPNQSKRPWPLTGGQDGEIGQDPTIIITGHSDGTIKFWDATSNMLIPCHKVSIARLFDRTMSRQSSTTSNLSKTSSVEHYDDPFAVQHLCFCPYSRLLSVVTTSFLVITFQFSNKENIIETPRLEINFSIEAGVECNDSPTELLSNSFNDQSNLTKSSSDNRLAVSSAPVSYHPPFRSVGVKWPIGFQPSLICKQVANEPMPNIISLAQSSSYGLIAFGSSIGVAVVDYVRHCTVMVCMTDELGVQGEWTELSIPAAVKTPLHQTKSNPLSPNLSESRDLFNGDISDRKKFHTDRRKGDHRNSKIDRKDEHSKLGKRTSLHSTSSWNGKDTEDGQTLSPIVAPAAGSIQALMFGSTYTRKNGGVQCPSLWVGTSLGTVALVALSVPTQEQRLSQPVLSNCTGTVLNHNHCVLDITLMDRCGNIVMPPFNFWRDKDSANPDANRTNISNLNVETNAKQHVAVTTEKQIKVRTLPTFKTLHAVEPVVGDHFIVKADTMIVEGGNCISCLNTDGHIKIYSLPSLRPLLDVECGISLADYRMIRTFTVGKGGEATFLTTPTEIQRIAFTKEKEESFVDGYGCLFKLCGLPEQRPKGFIESFFTSAPSSLDREELFGDKSGNSGSRVAEYIPGRGMSHLQQQVENSNDVISRAKMALIERGEKLSVLEDKTAAMNENARSYASAAQALADKFQKKKWYQW</sequence>
<keyword evidence="6" id="KW-0963">Cytoplasm</keyword>
<dbReference type="Pfam" id="PF00400">
    <property type="entry name" value="WD40"/>
    <property type="match status" value="2"/>
</dbReference>
<dbReference type="InterPro" id="IPR001680">
    <property type="entry name" value="WD40_rpt"/>
</dbReference>
<evidence type="ECO:0000313" key="16">
    <source>
        <dbReference type="Proteomes" id="UP000594262"/>
    </source>
</evidence>
<dbReference type="SUPFAM" id="SSF50978">
    <property type="entry name" value="WD40 repeat-like"/>
    <property type="match status" value="1"/>
</dbReference>
<reference evidence="15" key="1">
    <citation type="submission" date="2021-01" db="UniProtKB">
        <authorList>
            <consortium name="EnsemblMetazoa"/>
        </authorList>
    </citation>
    <scope>IDENTIFICATION</scope>
</reference>
<dbReference type="AlphaFoldDB" id="A0A7M5X8U8"/>
<evidence type="ECO:0000256" key="8">
    <source>
        <dbReference type="ARBA" id="ARBA00022574"/>
    </source>
</evidence>
<evidence type="ECO:0000256" key="1">
    <source>
        <dbReference type="ARBA" id="ARBA00004202"/>
    </source>
</evidence>
<accession>A0A7M5X8U8</accession>
<dbReference type="InterPro" id="IPR042855">
    <property type="entry name" value="V_SNARE_CC"/>
</dbReference>
<dbReference type="SUPFAM" id="SSF58038">
    <property type="entry name" value="SNARE fusion complex"/>
    <property type="match status" value="1"/>
</dbReference>
<feature type="repeat" description="WD" evidence="11">
    <location>
        <begin position="444"/>
        <end position="464"/>
    </location>
</feature>
<feature type="compositionally biased region" description="Basic and acidic residues" evidence="13">
    <location>
        <begin position="718"/>
        <end position="735"/>
    </location>
</feature>
<evidence type="ECO:0000256" key="3">
    <source>
        <dbReference type="ARBA" id="ARBA00008070"/>
    </source>
</evidence>
<dbReference type="Pfam" id="PF08596">
    <property type="entry name" value="Lgl_C"/>
    <property type="match status" value="1"/>
</dbReference>
<dbReference type="PRINTS" id="PR00962">
    <property type="entry name" value="LETHAL2GIANT"/>
</dbReference>
<dbReference type="SMART" id="SM00320">
    <property type="entry name" value="WD40"/>
    <property type="match status" value="4"/>
</dbReference>
<dbReference type="InterPro" id="IPR036322">
    <property type="entry name" value="WD40_repeat_dom_sf"/>
</dbReference>
<dbReference type="InterPro" id="IPR015943">
    <property type="entry name" value="WD40/YVTN_repeat-like_dom_sf"/>
</dbReference>
<dbReference type="GeneID" id="136801311"/>
<dbReference type="PANTHER" id="PTHR10241:SF25">
    <property type="entry name" value="TOMOSYN, ISOFORM C"/>
    <property type="match status" value="1"/>
</dbReference>
<dbReference type="GO" id="GO:0006887">
    <property type="term" value="P:exocytosis"/>
    <property type="evidence" value="ECO:0007669"/>
    <property type="project" value="UniProtKB-KW"/>
</dbReference>
<feature type="region of interest" description="Disordered" evidence="13">
    <location>
        <begin position="685"/>
        <end position="759"/>
    </location>
</feature>
<dbReference type="CDD" id="cd15873">
    <property type="entry name" value="R-SNARE_STXBP5_6"/>
    <property type="match status" value="1"/>
</dbReference>
<dbReference type="OrthoDB" id="19944at2759"/>
<keyword evidence="4" id="KW-1003">Cell membrane</keyword>
<evidence type="ECO:0000256" key="10">
    <source>
        <dbReference type="ARBA" id="ARBA00023136"/>
    </source>
</evidence>
<evidence type="ECO:0000256" key="9">
    <source>
        <dbReference type="ARBA" id="ARBA00022737"/>
    </source>
</evidence>
<dbReference type="GO" id="GO:0005886">
    <property type="term" value="C:plasma membrane"/>
    <property type="evidence" value="ECO:0007669"/>
    <property type="project" value="UniProtKB-SubCell"/>
</dbReference>
<protein>
    <recommendedName>
        <fullName evidence="14">V-SNARE coiled-coil homology domain-containing protein</fullName>
    </recommendedName>
</protein>
<dbReference type="GO" id="GO:0006893">
    <property type="term" value="P:Golgi to plasma membrane transport"/>
    <property type="evidence" value="ECO:0007669"/>
    <property type="project" value="TreeGrafter"/>
</dbReference>